<dbReference type="Pfam" id="PF01535">
    <property type="entry name" value="PPR"/>
    <property type="match status" value="1"/>
</dbReference>
<proteinExistence type="inferred from homology"/>
<dbReference type="Gene3D" id="1.25.40.10">
    <property type="entry name" value="Tetratricopeptide repeat domain"/>
    <property type="match status" value="3"/>
</dbReference>
<dbReference type="EnsemblPlants" id="TuG1812G0600002296.01.T01">
    <property type="protein sequence ID" value="TuG1812G0600002296.01.T01.cds408751"/>
    <property type="gene ID" value="TuG1812G0600002296.01"/>
</dbReference>
<feature type="repeat" description="PPR" evidence="4">
    <location>
        <begin position="114"/>
        <end position="148"/>
    </location>
</feature>
<comment type="similarity">
    <text evidence="1">Belongs to the PPR family. P subfamily.</text>
</comment>
<dbReference type="Gramene" id="TuG1812G0600002296.01.T01">
    <property type="protein sequence ID" value="TuG1812G0600002296.01.T01.cds408751"/>
    <property type="gene ID" value="TuG1812G0600002296.01"/>
</dbReference>
<evidence type="ECO:0000256" key="1">
    <source>
        <dbReference type="ARBA" id="ARBA00007626"/>
    </source>
</evidence>
<feature type="repeat" description="PPR" evidence="4">
    <location>
        <begin position="305"/>
        <end position="339"/>
    </location>
</feature>
<feature type="repeat" description="PPR" evidence="4">
    <location>
        <begin position="44"/>
        <end position="78"/>
    </location>
</feature>
<keyword evidence="3" id="KW-0809">Transit peptide</keyword>
<dbReference type="RefSeq" id="XP_048534403.1">
    <property type="nucleotide sequence ID" value="XM_048678446.1"/>
</dbReference>
<gene>
    <name evidence="5" type="primary">LOC125513350</name>
</gene>
<evidence type="ECO:0008006" key="7">
    <source>
        <dbReference type="Google" id="ProtNLM"/>
    </source>
</evidence>
<dbReference type="Pfam" id="PF13041">
    <property type="entry name" value="PPR_2"/>
    <property type="match status" value="3"/>
</dbReference>
<dbReference type="InterPro" id="IPR011990">
    <property type="entry name" value="TPR-like_helical_dom_sf"/>
</dbReference>
<feature type="repeat" description="PPR" evidence="4">
    <location>
        <begin position="9"/>
        <end position="43"/>
    </location>
</feature>
<sequence>MVSAGCTPDTYTYSPFIEYLCKMKGSQEGLSFIDEMLKKSVKLTTVNYTIVIDKLFKERNYGLATKIWGQMVSLGCNPDAVTYTTSMRAYCNEGRLIEAENVVSEMNRSAVTVDTIAYNTLMDGHASIGQTDCAVSILKHMKNVASMPNQFTYLILLRHLVQRRLAEGVPLNVAGLWKTTRLTDIFELFEIMKKNDIIPNTDTYSAILERFSEDGISKEVTSLVSRIKDDNLSLNEDIYTALITCLCKSRQYSDAWALLHSMIGRGFVPQLMSYQHLLCGLISEGQAHMAEEIFGNGRWEDYNPDEIVWKVIIDGLIRNGHSDICRDMVSKLEQRNCRPSNQTYVMLAEELSTRG</sequence>
<accession>A0A8R7QPB3</accession>
<protein>
    <recommendedName>
        <fullName evidence="7">Pentatricopeptide repeat-containing protein</fullName>
    </recommendedName>
</protein>
<dbReference type="OrthoDB" id="185373at2759"/>
<reference evidence="6" key="1">
    <citation type="journal article" date="2013" name="Nature">
        <title>Draft genome of the wheat A-genome progenitor Triticum urartu.</title>
        <authorList>
            <person name="Ling H.Q."/>
            <person name="Zhao S."/>
            <person name="Liu D."/>
            <person name="Wang J."/>
            <person name="Sun H."/>
            <person name="Zhang C."/>
            <person name="Fan H."/>
            <person name="Li D."/>
            <person name="Dong L."/>
            <person name="Tao Y."/>
            <person name="Gao C."/>
            <person name="Wu H."/>
            <person name="Li Y."/>
            <person name="Cui Y."/>
            <person name="Guo X."/>
            <person name="Zheng S."/>
            <person name="Wang B."/>
            <person name="Yu K."/>
            <person name="Liang Q."/>
            <person name="Yang W."/>
            <person name="Lou X."/>
            <person name="Chen J."/>
            <person name="Feng M."/>
            <person name="Jian J."/>
            <person name="Zhang X."/>
            <person name="Luo G."/>
            <person name="Jiang Y."/>
            <person name="Liu J."/>
            <person name="Wang Z."/>
            <person name="Sha Y."/>
            <person name="Zhang B."/>
            <person name="Wu H."/>
            <person name="Tang D."/>
            <person name="Shen Q."/>
            <person name="Xue P."/>
            <person name="Zou S."/>
            <person name="Wang X."/>
            <person name="Liu X."/>
            <person name="Wang F."/>
            <person name="Yang Y."/>
            <person name="An X."/>
            <person name="Dong Z."/>
            <person name="Zhang K."/>
            <person name="Zhang X."/>
            <person name="Luo M.C."/>
            <person name="Dvorak J."/>
            <person name="Tong Y."/>
            <person name="Wang J."/>
            <person name="Yang H."/>
            <person name="Li Z."/>
            <person name="Wang D."/>
            <person name="Zhang A."/>
            <person name="Wang J."/>
        </authorList>
    </citation>
    <scope>NUCLEOTIDE SEQUENCE</scope>
    <source>
        <strain evidence="6">cv. G1812</strain>
    </source>
</reference>
<dbReference type="KEGG" id="tua:125513350"/>
<evidence type="ECO:0000256" key="4">
    <source>
        <dbReference type="PROSITE-ProRule" id="PRU00708"/>
    </source>
</evidence>
<reference evidence="5" key="2">
    <citation type="submission" date="2018-03" db="EMBL/GenBank/DDBJ databases">
        <title>The Triticum urartu genome reveals the dynamic nature of wheat genome evolution.</title>
        <authorList>
            <person name="Ling H."/>
            <person name="Ma B."/>
            <person name="Shi X."/>
            <person name="Liu H."/>
            <person name="Dong L."/>
            <person name="Sun H."/>
            <person name="Cao Y."/>
            <person name="Gao Q."/>
            <person name="Zheng S."/>
            <person name="Li Y."/>
            <person name="Yu Y."/>
            <person name="Du H."/>
            <person name="Qi M."/>
            <person name="Li Y."/>
            <person name="Yu H."/>
            <person name="Cui Y."/>
            <person name="Wang N."/>
            <person name="Chen C."/>
            <person name="Wu H."/>
            <person name="Zhao Y."/>
            <person name="Zhang J."/>
            <person name="Li Y."/>
            <person name="Zhou W."/>
            <person name="Zhang B."/>
            <person name="Hu W."/>
            <person name="Eijk M."/>
            <person name="Tang J."/>
            <person name="Witsenboer H."/>
            <person name="Zhao S."/>
            <person name="Li Z."/>
            <person name="Zhang A."/>
            <person name="Wang D."/>
            <person name="Liang C."/>
        </authorList>
    </citation>
    <scope>NUCLEOTIDE SEQUENCE [LARGE SCALE GENOMIC DNA]</scope>
    <source>
        <strain evidence="5">cv. G1812</strain>
    </source>
</reference>
<dbReference type="KEGG" id="tua:125513349"/>
<dbReference type="InterPro" id="IPR002885">
    <property type="entry name" value="PPR_rpt"/>
</dbReference>
<organism evidence="5 6">
    <name type="scientific">Triticum urartu</name>
    <name type="common">Red wild einkorn</name>
    <name type="synonym">Crithodium urartu</name>
    <dbReference type="NCBI Taxonomy" id="4572"/>
    <lineage>
        <taxon>Eukaryota</taxon>
        <taxon>Viridiplantae</taxon>
        <taxon>Streptophyta</taxon>
        <taxon>Embryophyta</taxon>
        <taxon>Tracheophyta</taxon>
        <taxon>Spermatophyta</taxon>
        <taxon>Magnoliopsida</taxon>
        <taxon>Liliopsida</taxon>
        <taxon>Poales</taxon>
        <taxon>Poaceae</taxon>
        <taxon>BOP clade</taxon>
        <taxon>Pooideae</taxon>
        <taxon>Triticodae</taxon>
        <taxon>Triticeae</taxon>
        <taxon>Triticinae</taxon>
        <taxon>Triticum</taxon>
    </lineage>
</organism>
<evidence type="ECO:0000256" key="2">
    <source>
        <dbReference type="ARBA" id="ARBA00022737"/>
    </source>
</evidence>
<dbReference type="RefSeq" id="XP_048534404.1">
    <property type="nucleotide sequence ID" value="XM_048678447.1"/>
</dbReference>
<dbReference type="Pfam" id="PF13812">
    <property type="entry name" value="PPR_3"/>
    <property type="match status" value="1"/>
</dbReference>
<dbReference type="PANTHER" id="PTHR47447:SF28">
    <property type="entry name" value="PENTACOTRIPEPTIDE-REPEAT REGION OF PRORP DOMAIN-CONTAINING PROTEIN"/>
    <property type="match status" value="1"/>
</dbReference>
<dbReference type="PANTHER" id="PTHR47447">
    <property type="entry name" value="OS03G0856100 PROTEIN"/>
    <property type="match status" value="1"/>
</dbReference>
<evidence type="ECO:0000256" key="3">
    <source>
        <dbReference type="ARBA" id="ARBA00022946"/>
    </source>
</evidence>
<dbReference type="RefSeq" id="XP_048534402.1">
    <property type="nucleotide sequence ID" value="XM_048678445.1"/>
</dbReference>
<keyword evidence="2" id="KW-0677">Repeat</keyword>
<reference evidence="5" key="3">
    <citation type="submission" date="2022-06" db="UniProtKB">
        <authorList>
            <consortium name="EnsemblPlants"/>
        </authorList>
    </citation>
    <scope>IDENTIFICATION</scope>
</reference>
<feature type="repeat" description="PPR" evidence="4">
    <location>
        <begin position="235"/>
        <end position="269"/>
    </location>
</feature>
<dbReference type="NCBIfam" id="TIGR00756">
    <property type="entry name" value="PPR"/>
    <property type="match status" value="4"/>
</dbReference>
<dbReference type="PROSITE" id="PS51375">
    <property type="entry name" value="PPR"/>
    <property type="match status" value="6"/>
</dbReference>
<dbReference type="Proteomes" id="UP000015106">
    <property type="component" value="Chromosome 6"/>
</dbReference>
<keyword evidence="6" id="KW-1185">Reference proteome</keyword>
<dbReference type="GeneID" id="125513350"/>
<evidence type="ECO:0000313" key="6">
    <source>
        <dbReference type="Proteomes" id="UP000015106"/>
    </source>
</evidence>
<dbReference type="AlphaFoldDB" id="A0A8R7QPB3"/>
<evidence type="ECO:0000313" key="5">
    <source>
        <dbReference type="EnsemblPlants" id="TuG1812G0600002296.01.T01.cds408751"/>
    </source>
</evidence>
<feature type="repeat" description="PPR" evidence="4">
    <location>
        <begin position="79"/>
        <end position="113"/>
    </location>
</feature>
<name>A0A8R7QPB3_TRIUA</name>